<dbReference type="AlphaFoldDB" id="A0A2J4PNH6"/>
<gene>
    <name evidence="4" type="ORF">CWN50_31330</name>
</gene>
<dbReference type="SUPFAM" id="SSF51604">
    <property type="entry name" value="Enolase C-terminal domain-like"/>
    <property type="match status" value="1"/>
</dbReference>
<sequence length="195" mass="20931">ARLKKLRLRFGQQISLAIDVNGQWSLAQAHAAFPYLRELNLSYIEQPLSPANDSQLAELYGYGIPIMLDESLNSEAAITRLIAAKGALWGHLKLVKLGGLAPTLAAAGRLRLADVPFMIGQMNEGHAATAAALQLCRVVQPAFAELYGADGLTDDPVSGLEYRNGMVAVNDSPGLGVQFDAARANLLQEFNDARC</sequence>
<feature type="domain" description="Enolase C-terminal" evidence="3">
    <location>
        <begin position="1"/>
        <end position="181"/>
    </location>
</feature>
<organism evidence="4 5">
    <name type="scientific">Klebsiella michiganensis</name>
    <dbReference type="NCBI Taxonomy" id="1134687"/>
    <lineage>
        <taxon>Bacteria</taxon>
        <taxon>Pseudomonadati</taxon>
        <taxon>Pseudomonadota</taxon>
        <taxon>Gammaproteobacteria</taxon>
        <taxon>Enterobacterales</taxon>
        <taxon>Enterobacteriaceae</taxon>
        <taxon>Klebsiella/Raoultella group</taxon>
        <taxon>Klebsiella</taxon>
    </lineage>
</organism>
<evidence type="ECO:0000256" key="1">
    <source>
        <dbReference type="ARBA" id="ARBA00008031"/>
    </source>
</evidence>
<dbReference type="PANTHER" id="PTHR48080">
    <property type="entry name" value="D-GALACTONATE DEHYDRATASE-RELATED"/>
    <property type="match status" value="1"/>
</dbReference>
<evidence type="ECO:0000313" key="4">
    <source>
        <dbReference type="EMBL" id="PLL20380.1"/>
    </source>
</evidence>
<dbReference type="InterPro" id="IPR036849">
    <property type="entry name" value="Enolase-like_C_sf"/>
</dbReference>
<dbReference type="GO" id="GO:0009063">
    <property type="term" value="P:amino acid catabolic process"/>
    <property type="evidence" value="ECO:0007669"/>
    <property type="project" value="InterPro"/>
</dbReference>
<dbReference type="InterPro" id="IPR018110">
    <property type="entry name" value="Mandel_Rmase/mucon_lact_enz_CS"/>
</dbReference>
<evidence type="ECO:0000256" key="2">
    <source>
        <dbReference type="ARBA" id="ARBA00022723"/>
    </source>
</evidence>
<dbReference type="Gene3D" id="3.20.20.120">
    <property type="entry name" value="Enolase-like C-terminal domain"/>
    <property type="match status" value="1"/>
</dbReference>
<evidence type="ECO:0000313" key="5">
    <source>
        <dbReference type="Proteomes" id="UP000234505"/>
    </source>
</evidence>
<dbReference type="InterPro" id="IPR034593">
    <property type="entry name" value="DgoD-like"/>
</dbReference>
<dbReference type="PANTHER" id="PTHR48080:SF3">
    <property type="entry name" value="ENOLASE SUPERFAMILY MEMBER DDB_G0284701"/>
    <property type="match status" value="1"/>
</dbReference>
<comment type="similarity">
    <text evidence="1">Belongs to the mandelate racemase/muconate lactonizing enzyme family.</text>
</comment>
<dbReference type="Pfam" id="PF13378">
    <property type="entry name" value="MR_MLE_C"/>
    <property type="match status" value="1"/>
</dbReference>
<proteinExistence type="inferred from homology"/>
<feature type="non-terminal residue" evidence="4">
    <location>
        <position position="1"/>
    </location>
</feature>
<dbReference type="PROSITE" id="PS00909">
    <property type="entry name" value="MR_MLE_2"/>
    <property type="match status" value="1"/>
</dbReference>
<reference evidence="4 5" key="1">
    <citation type="submission" date="2017-11" db="EMBL/GenBank/DDBJ databases">
        <authorList>
            <person name="Han C.G."/>
        </authorList>
    </citation>
    <scope>NUCLEOTIDE SEQUENCE [LARGE SCALE GENOMIC DNA]</scope>
    <source>
        <strain evidence="4 5">A11</strain>
    </source>
</reference>
<reference evidence="4 5" key="2">
    <citation type="submission" date="2018-01" db="EMBL/GenBank/DDBJ databases">
        <title>Genomic study of Klebsiella pneumoniae.</title>
        <authorList>
            <person name="Yang Y."/>
            <person name="Bicalho R."/>
        </authorList>
    </citation>
    <scope>NUCLEOTIDE SEQUENCE [LARGE SCALE GENOMIC DNA]</scope>
    <source>
        <strain evidence="4 5">A11</strain>
    </source>
</reference>
<keyword evidence="2" id="KW-0479">Metal-binding</keyword>
<accession>A0A2J4PNH6</accession>
<comment type="caution">
    <text evidence="4">The sequence shown here is derived from an EMBL/GenBank/DDBJ whole genome shotgun (WGS) entry which is preliminary data.</text>
</comment>
<name>A0A2J4PNH6_9ENTR</name>
<evidence type="ECO:0000259" key="3">
    <source>
        <dbReference type="Pfam" id="PF13378"/>
    </source>
</evidence>
<dbReference type="Proteomes" id="UP000234505">
    <property type="component" value="Unassembled WGS sequence"/>
</dbReference>
<dbReference type="GO" id="GO:0046872">
    <property type="term" value="F:metal ion binding"/>
    <property type="evidence" value="ECO:0007669"/>
    <property type="project" value="UniProtKB-KW"/>
</dbReference>
<protein>
    <submittedName>
        <fullName evidence="4">Mandelate racemase</fullName>
    </submittedName>
</protein>
<dbReference type="EMBL" id="PIDS01001705">
    <property type="protein sequence ID" value="PLL20380.1"/>
    <property type="molecule type" value="Genomic_DNA"/>
</dbReference>
<dbReference type="InterPro" id="IPR029065">
    <property type="entry name" value="Enolase_C-like"/>
</dbReference>